<keyword evidence="2" id="KW-1185">Reference proteome</keyword>
<dbReference type="GO" id="GO:0003677">
    <property type="term" value="F:DNA binding"/>
    <property type="evidence" value="ECO:0007669"/>
    <property type="project" value="UniProtKB-KW"/>
</dbReference>
<sequence length="349" mass="38224">MTQYFTVSGSDAVPQRSTTMQAEGLREVDHLEQWIVAHPEILGDDVMIVSTQFARWQSAAGDLASERLDILGLDSQGTPVVVELKRGGDKRVHLQALTYAALVARFTAEDLGAVHAAYLRTSESEPTPAEGYARLFEHVDGNWDPKALARPRIVLVAEHFPSQVLTTVSWLNDRSATLVTVECVQYSLFTSGEPSNTLSVGFSRIWPVDDLDDRLLAPRIAEEREAREDIAERSRGPRVASIAVRNGLIPVGAEVTLNLNKYIGGDVVAAVEEWKRNNPELSYAVWGDDPAKPLAWPGDPDKRFSLTRLAKHIITSAGRPEPASIPGGDVWTYAGRSVSAIVKDFTEGT</sequence>
<proteinExistence type="predicted"/>
<dbReference type="Proteomes" id="UP001520140">
    <property type="component" value="Unassembled WGS sequence"/>
</dbReference>
<dbReference type="InterPro" id="IPR011856">
    <property type="entry name" value="tRNA_endonuc-like_dom_sf"/>
</dbReference>
<organism evidence="1 2">
    <name type="scientific">Rhodococcoides kroppenstedtii</name>
    <dbReference type="NCBI Taxonomy" id="293050"/>
    <lineage>
        <taxon>Bacteria</taxon>
        <taxon>Bacillati</taxon>
        <taxon>Actinomycetota</taxon>
        <taxon>Actinomycetes</taxon>
        <taxon>Mycobacteriales</taxon>
        <taxon>Nocardiaceae</taxon>
        <taxon>Rhodococcoides</taxon>
    </lineage>
</organism>
<name>A0ABS7NQB8_9NOCA</name>
<evidence type="ECO:0000313" key="1">
    <source>
        <dbReference type="EMBL" id="MBY6319962.1"/>
    </source>
</evidence>
<keyword evidence="1" id="KW-0238">DNA-binding</keyword>
<evidence type="ECO:0000313" key="2">
    <source>
        <dbReference type="Proteomes" id="UP001520140"/>
    </source>
</evidence>
<protein>
    <submittedName>
        <fullName evidence="1">DNA-binding protein</fullName>
    </submittedName>
</protein>
<gene>
    <name evidence="1" type="ORF">HQ605_03905</name>
</gene>
<comment type="caution">
    <text evidence="1">The sequence shown here is derived from an EMBL/GenBank/DDBJ whole genome shotgun (WGS) entry which is preliminary data.</text>
</comment>
<dbReference type="EMBL" id="JABUKG010000003">
    <property type="protein sequence ID" value="MBY6319962.1"/>
    <property type="molecule type" value="Genomic_DNA"/>
</dbReference>
<accession>A0ABS7NQB8</accession>
<reference evidence="1 2" key="1">
    <citation type="submission" date="2020-06" db="EMBL/GenBank/DDBJ databases">
        <title>Taxonomy, biology and ecology of Rhodococcus bacteria occurring in California pistachio and other woody hosts as revealed by genome sequence analyses.</title>
        <authorList>
            <person name="Gai Y."/>
            <person name="Riely B."/>
        </authorList>
    </citation>
    <scope>NUCLEOTIDE SEQUENCE [LARGE SCALE GENOMIC DNA]</scope>
    <source>
        <strain evidence="1 2">BP-284</strain>
    </source>
</reference>
<dbReference type="Gene3D" id="3.40.1350.10">
    <property type="match status" value="1"/>
</dbReference>
<dbReference type="RefSeq" id="WP_068099760.1">
    <property type="nucleotide sequence ID" value="NZ_JABUKE010000010.1"/>
</dbReference>